<organism evidence="2 3">
    <name type="scientific">Lupinus luteus</name>
    <name type="common">European yellow lupine</name>
    <dbReference type="NCBI Taxonomy" id="3873"/>
    <lineage>
        <taxon>Eukaryota</taxon>
        <taxon>Viridiplantae</taxon>
        <taxon>Streptophyta</taxon>
        <taxon>Embryophyta</taxon>
        <taxon>Tracheophyta</taxon>
        <taxon>Spermatophyta</taxon>
        <taxon>Magnoliopsida</taxon>
        <taxon>eudicotyledons</taxon>
        <taxon>Gunneridae</taxon>
        <taxon>Pentapetalae</taxon>
        <taxon>rosids</taxon>
        <taxon>fabids</taxon>
        <taxon>Fabales</taxon>
        <taxon>Fabaceae</taxon>
        <taxon>Papilionoideae</taxon>
        <taxon>50 kb inversion clade</taxon>
        <taxon>genistoids sensu lato</taxon>
        <taxon>core genistoids</taxon>
        <taxon>Genisteae</taxon>
        <taxon>Lupinus</taxon>
    </lineage>
</organism>
<dbReference type="GO" id="GO:0016747">
    <property type="term" value="F:acyltransferase activity, transferring groups other than amino-acyl groups"/>
    <property type="evidence" value="ECO:0007669"/>
    <property type="project" value="TreeGrafter"/>
</dbReference>
<reference evidence="2 3" key="1">
    <citation type="submission" date="2024-03" db="EMBL/GenBank/DDBJ databases">
        <authorList>
            <person name="Martinez-Hernandez J."/>
        </authorList>
    </citation>
    <scope>NUCLEOTIDE SEQUENCE [LARGE SCALE GENOMIC DNA]</scope>
</reference>
<dbReference type="EMBL" id="CAXHTB010000010">
    <property type="protein sequence ID" value="CAL0314323.1"/>
    <property type="molecule type" value="Genomic_DNA"/>
</dbReference>
<dbReference type="PANTHER" id="PTHR31642">
    <property type="entry name" value="TRICHOTHECENE 3-O-ACETYLTRANSFERASE"/>
    <property type="match status" value="1"/>
</dbReference>
<gene>
    <name evidence="2" type="ORF">LLUT_LOCUS15383</name>
</gene>
<proteinExistence type="inferred from homology"/>
<evidence type="ECO:0000313" key="2">
    <source>
        <dbReference type="EMBL" id="CAL0314323.1"/>
    </source>
</evidence>
<dbReference type="Pfam" id="PF02458">
    <property type="entry name" value="Transferase"/>
    <property type="match status" value="1"/>
</dbReference>
<evidence type="ECO:0008006" key="4">
    <source>
        <dbReference type="Google" id="ProtNLM"/>
    </source>
</evidence>
<dbReference type="PANTHER" id="PTHR31642:SF299">
    <property type="entry name" value="OS02G0653400 PROTEIN"/>
    <property type="match status" value="1"/>
</dbReference>
<dbReference type="Gene3D" id="3.30.559.10">
    <property type="entry name" value="Chloramphenicol acetyltransferase-like domain"/>
    <property type="match status" value="1"/>
</dbReference>
<dbReference type="Proteomes" id="UP001497480">
    <property type="component" value="Unassembled WGS sequence"/>
</dbReference>
<dbReference type="InterPro" id="IPR023213">
    <property type="entry name" value="CAT-like_dom_sf"/>
</dbReference>
<comment type="caution">
    <text evidence="2">The sequence shown here is derived from an EMBL/GenBank/DDBJ whole genome shotgun (WGS) entry which is preliminary data.</text>
</comment>
<evidence type="ECO:0000313" key="3">
    <source>
        <dbReference type="Proteomes" id="UP001497480"/>
    </source>
</evidence>
<evidence type="ECO:0000256" key="1">
    <source>
        <dbReference type="ARBA" id="ARBA00009861"/>
    </source>
</evidence>
<sequence length="367" mass="41718">MDVNVNSSLPKLHIVSIMSVPPLKVTEPRKFRQVLLSDPSLNTSTIHGCYQICLYYDKLKEEDHDGWHLAGWIVESLAMVLLEHPLLAGRLHRREVGDFEIVSNDSGIRLLEAKYPICLAEFLVLNEKENLEGELVFWNEIDDQFPQFSPLFYVQVTNFECGGYSIGISCSLLLAEVLVVENFLKKWSEIHHKMVPKNELMKIPMAIFSHPPVKNHDFLPSHIINRTITKNKVKNLVFKITTEGVDFNQGLWRELAMLCVEGAENKLHIKMGSAFSLLVKESFEVFKVETCSKNGYSMQGLCLKNQITCTTWNDFGVYEVAFQEGNKPVHVSHWLGSIVNEHVIAFPCPKKNVSAIIIVPPTLETQL</sequence>
<protein>
    <recommendedName>
        <fullName evidence="4">Taxadien-5-alpha-ol O-acetyltransferase</fullName>
    </recommendedName>
</protein>
<keyword evidence="3" id="KW-1185">Reference proteome</keyword>
<accession>A0AAV1WYA4</accession>
<dbReference type="AlphaFoldDB" id="A0AAV1WYA4"/>
<comment type="similarity">
    <text evidence="1">Belongs to the plant acyltransferase family.</text>
</comment>
<dbReference type="InterPro" id="IPR050317">
    <property type="entry name" value="Plant_Fungal_Acyltransferase"/>
</dbReference>
<name>A0AAV1WYA4_LUPLU</name>